<keyword evidence="5" id="KW-1185">Reference proteome</keyword>
<dbReference type="InterPro" id="IPR050832">
    <property type="entry name" value="Bact_Acetyltransf"/>
</dbReference>
<keyword evidence="1 4" id="KW-0808">Transferase</keyword>
<dbReference type="CDD" id="cd04301">
    <property type="entry name" value="NAT_SF"/>
    <property type="match status" value="1"/>
</dbReference>
<evidence type="ECO:0000313" key="4">
    <source>
        <dbReference type="EMBL" id="OXM14499.1"/>
    </source>
</evidence>
<protein>
    <submittedName>
        <fullName evidence="4">GNAT family N-acetyltransferase</fullName>
    </submittedName>
</protein>
<dbReference type="PANTHER" id="PTHR43877:SF2">
    <property type="entry name" value="AMINOALKYLPHOSPHONATE N-ACETYLTRANSFERASE-RELATED"/>
    <property type="match status" value="1"/>
</dbReference>
<dbReference type="GO" id="GO:0016747">
    <property type="term" value="F:acyltransferase activity, transferring groups other than amino-acyl groups"/>
    <property type="evidence" value="ECO:0007669"/>
    <property type="project" value="InterPro"/>
</dbReference>
<dbReference type="SUPFAM" id="SSF55729">
    <property type="entry name" value="Acyl-CoA N-acyltransferases (Nat)"/>
    <property type="match status" value="1"/>
</dbReference>
<comment type="caution">
    <text evidence="4">The sequence shown here is derived from an EMBL/GenBank/DDBJ whole genome shotgun (WGS) entry which is preliminary data.</text>
</comment>
<evidence type="ECO:0000259" key="3">
    <source>
        <dbReference type="PROSITE" id="PS51186"/>
    </source>
</evidence>
<dbReference type="Gene3D" id="3.40.630.30">
    <property type="match status" value="1"/>
</dbReference>
<proteinExistence type="predicted"/>
<dbReference type="OrthoDB" id="9789603at2"/>
<dbReference type="Proteomes" id="UP000215145">
    <property type="component" value="Unassembled WGS sequence"/>
</dbReference>
<gene>
    <name evidence="4" type="ORF">CGZ75_16280</name>
</gene>
<dbReference type="InterPro" id="IPR016181">
    <property type="entry name" value="Acyl_CoA_acyltransferase"/>
</dbReference>
<dbReference type="Pfam" id="PF00583">
    <property type="entry name" value="Acetyltransf_1"/>
    <property type="match status" value="1"/>
</dbReference>
<evidence type="ECO:0000256" key="1">
    <source>
        <dbReference type="ARBA" id="ARBA00022679"/>
    </source>
</evidence>
<organism evidence="4 5">
    <name type="scientific">Paenibacillus herberti</name>
    <dbReference type="NCBI Taxonomy" id="1619309"/>
    <lineage>
        <taxon>Bacteria</taxon>
        <taxon>Bacillati</taxon>
        <taxon>Bacillota</taxon>
        <taxon>Bacilli</taxon>
        <taxon>Bacillales</taxon>
        <taxon>Paenibacillaceae</taxon>
        <taxon>Paenibacillus</taxon>
    </lineage>
</organism>
<dbReference type="AlphaFoldDB" id="A0A229NXX9"/>
<dbReference type="PANTHER" id="PTHR43877">
    <property type="entry name" value="AMINOALKYLPHOSPHONATE N-ACETYLTRANSFERASE-RELATED-RELATED"/>
    <property type="match status" value="1"/>
</dbReference>
<reference evidence="4 5" key="1">
    <citation type="submission" date="2017-07" db="EMBL/GenBank/DDBJ databases">
        <title>Paenibacillus herberti R33 genome sequencing and assembly.</title>
        <authorList>
            <person name="Su W."/>
        </authorList>
    </citation>
    <scope>NUCLEOTIDE SEQUENCE [LARGE SCALE GENOMIC DNA]</scope>
    <source>
        <strain evidence="4 5">R33</strain>
    </source>
</reference>
<dbReference type="EMBL" id="NMUQ01000002">
    <property type="protein sequence ID" value="OXM14499.1"/>
    <property type="molecule type" value="Genomic_DNA"/>
</dbReference>
<dbReference type="InterPro" id="IPR000182">
    <property type="entry name" value="GNAT_dom"/>
</dbReference>
<feature type="domain" description="N-acetyltransferase" evidence="3">
    <location>
        <begin position="9"/>
        <end position="154"/>
    </location>
</feature>
<evidence type="ECO:0000313" key="5">
    <source>
        <dbReference type="Proteomes" id="UP000215145"/>
    </source>
</evidence>
<evidence type="ECO:0000256" key="2">
    <source>
        <dbReference type="ARBA" id="ARBA00023315"/>
    </source>
</evidence>
<name>A0A229NXX9_9BACL</name>
<dbReference type="PROSITE" id="PS51186">
    <property type="entry name" value="GNAT"/>
    <property type="match status" value="1"/>
</dbReference>
<sequence>MKELIGLSVQIRQAEPRDVKALSGLFEELMGYESDTQAMQRQLELISSEPHYYVAVAEWEQELVGTAMGIVCRDLVGNCAPFLLVENVVVSGKVRGKGVGKLLMQRLEQYGSEHRCSYVILASSNIRTDAHQFYASIGYRGAKRGFVKDLVSQS</sequence>
<keyword evidence="2" id="KW-0012">Acyltransferase</keyword>
<accession>A0A229NXX9</accession>